<evidence type="ECO:0000256" key="1">
    <source>
        <dbReference type="SAM" id="MobiDB-lite"/>
    </source>
</evidence>
<accession>W2NYF7</accession>
<feature type="region of interest" description="Disordered" evidence="1">
    <location>
        <begin position="17"/>
        <end position="38"/>
    </location>
</feature>
<proteinExistence type="predicted"/>
<evidence type="ECO:0000313" key="2">
    <source>
        <dbReference type="EMBL" id="ETM53525.1"/>
    </source>
</evidence>
<organism evidence="2">
    <name type="scientific">Phytophthora nicotianae</name>
    <name type="common">Potato buckeye rot agent</name>
    <name type="synonym">Phytophthora parasitica</name>
    <dbReference type="NCBI Taxonomy" id="4792"/>
    <lineage>
        <taxon>Eukaryota</taxon>
        <taxon>Sar</taxon>
        <taxon>Stramenopiles</taxon>
        <taxon>Oomycota</taxon>
        <taxon>Peronosporomycetes</taxon>
        <taxon>Peronosporales</taxon>
        <taxon>Peronosporaceae</taxon>
        <taxon>Phytophthora</taxon>
    </lineage>
</organism>
<reference evidence="2" key="1">
    <citation type="submission" date="2013-11" db="EMBL/GenBank/DDBJ databases">
        <title>The Genome Sequence of Phytophthora parasitica IAC_01/95.</title>
        <authorList>
            <consortium name="The Broad Institute Genomics Platform"/>
            <person name="Russ C."/>
            <person name="Tyler B."/>
            <person name="Panabieres F."/>
            <person name="Shan W."/>
            <person name="Tripathy S."/>
            <person name="Grunwald N."/>
            <person name="Machado M."/>
            <person name="Johnson C.S."/>
            <person name="Arredondo F."/>
            <person name="Hong C."/>
            <person name="Coffey M."/>
            <person name="Young S.K."/>
            <person name="Zeng Q."/>
            <person name="Gargeya S."/>
            <person name="Fitzgerald M."/>
            <person name="Abouelleil A."/>
            <person name="Alvarado L."/>
            <person name="Chapman S.B."/>
            <person name="Gainer-Dewar J."/>
            <person name="Goldberg J."/>
            <person name="Griggs A."/>
            <person name="Gujja S."/>
            <person name="Hansen M."/>
            <person name="Howarth C."/>
            <person name="Imamovic A."/>
            <person name="Ireland A."/>
            <person name="Larimer J."/>
            <person name="McCowan C."/>
            <person name="Murphy C."/>
            <person name="Pearson M."/>
            <person name="Poon T.W."/>
            <person name="Priest M."/>
            <person name="Roberts A."/>
            <person name="Saif S."/>
            <person name="Shea T."/>
            <person name="Sykes S."/>
            <person name="Wortman J."/>
            <person name="Nusbaum C."/>
            <person name="Birren B."/>
        </authorList>
    </citation>
    <scope>NUCLEOTIDE SEQUENCE [LARGE SCALE GENOMIC DNA]</scope>
    <source>
        <strain evidence="2">IAC_01/95</strain>
    </source>
</reference>
<dbReference type="AlphaFoldDB" id="W2NYF7"/>
<dbReference type="Proteomes" id="UP000054532">
    <property type="component" value="Unassembled WGS sequence"/>
</dbReference>
<dbReference type="EMBL" id="KI691316">
    <property type="protein sequence ID" value="ETM53525.1"/>
    <property type="molecule type" value="Genomic_DNA"/>
</dbReference>
<gene>
    <name evidence="2" type="ORF">L914_03004</name>
</gene>
<protein>
    <submittedName>
        <fullName evidence="2">Uncharacterized protein</fullName>
    </submittedName>
</protein>
<name>W2NYF7_PHYNI</name>
<sequence length="38" mass="4673">MVLLSYLQKPNLHAKTTIKSRQRRMTREQHHVYVVRRP</sequence>